<reference evidence="4" key="1">
    <citation type="submission" date="2016-05" db="EMBL/GenBank/DDBJ databases">
        <authorList>
            <person name="Baek K."/>
            <person name="Yang S.-J."/>
        </authorList>
    </citation>
    <scope>NUCLEOTIDE SEQUENCE [LARGE SCALE GENOMIC DNA]</scope>
    <source>
        <strain evidence="4">ST58-10</strain>
    </source>
</reference>
<accession>A0A1A9EZC3</accession>
<dbReference type="InterPro" id="IPR002737">
    <property type="entry name" value="MEMO1_fam"/>
</dbReference>
<dbReference type="Proteomes" id="UP000078070">
    <property type="component" value="Chromosome"/>
</dbReference>
<evidence type="ECO:0000313" key="4">
    <source>
        <dbReference type="Proteomes" id="UP000078070"/>
    </source>
</evidence>
<gene>
    <name evidence="3" type="ORF">A8C75_12760</name>
</gene>
<dbReference type="RefSeq" id="WP_067382899.1">
    <property type="nucleotide sequence ID" value="NZ_CP015839.1"/>
</dbReference>
<proteinExistence type="inferred from homology"/>
<dbReference type="Gene3D" id="3.40.830.10">
    <property type="entry name" value="LigB-like"/>
    <property type="match status" value="1"/>
</dbReference>
<dbReference type="KEGG" id="mars:A8C75_12760"/>
<evidence type="ECO:0000313" key="3">
    <source>
        <dbReference type="EMBL" id="ANG63255.1"/>
    </source>
</evidence>
<dbReference type="EMBL" id="CP015839">
    <property type="protein sequence ID" value="ANG63255.1"/>
    <property type="molecule type" value="Genomic_DNA"/>
</dbReference>
<dbReference type="Pfam" id="PF01875">
    <property type="entry name" value="Memo"/>
    <property type="match status" value="1"/>
</dbReference>
<evidence type="ECO:0000256" key="2">
    <source>
        <dbReference type="HAMAP-Rule" id="MF_00055"/>
    </source>
</evidence>
<reference evidence="3 4" key="2">
    <citation type="journal article" date="2018" name="Int. J. Syst. Evol. Microbiol.">
        <title>Marinobacterium aestuarii sp. nov., a benzene-degrading marine bacterium isolated from estuary sediment.</title>
        <authorList>
            <person name="Bae S.S."/>
            <person name="Jung J."/>
            <person name="Chung D."/>
            <person name="Baek K."/>
        </authorList>
    </citation>
    <scope>NUCLEOTIDE SEQUENCE [LARGE SCALE GENOMIC DNA]</scope>
    <source>
        <strain evidence="3 4">ST58-10</strain>
    </source>
</reference>
<protein>
    <recommendedName>
        <fullName evidence="2">MEMO1 family protein A8C75_12760</fullName>
    </recommendedName>
</protein>
<dbReference type="CDD" id="cd07361">
    <property type="entry name" value="MEMO_like"/>
    <property type="match status" value="1"/>
</dbReference>
<dbReference type="HAMAP" id="MF_00055">
    <property type="entry name" value="MEMO1"/>
    <property type="match status" value="1"/>
</dbReference>
<dbReference type="PANTHER" id="PTHR11060">
    <property type="entry name" value="PROTEIN MEMO1"/>
    <property type="match status" value="1"/>
</dbReference>
<dbReference type="AlphaFoldDB" id="A0A1A9EZC3"/>
<dbReference type="PANTHER" id="PTHR11060:SF0">
    <property type="entry name" value="PROTEIN MEMO1"/>
    <property type="match status" value="1"/>
</dbReference>
<organism evidence="3 4">
    <name type="scientific">Marinobacterium aestuarii</name>
    <dbReference type="NCBI Taxonomy" id="1821621"/>
    <lineage>
        <taxon>Bacteria</taxon>
        <taxon>Pseudomonadati</taxon>
        <taxon>Pseudomonadota</taxon>
        <taxon>Gammaproteobacteria</taxon>
        <taxon>Oceanospirillales</taxon>
        <taxon>Oceanospirillaceae</taxon>
        <taxon>Marinobacterium</taxon>
    </lineage>
</organism>
<name>A0A1A9EZC3_9GAMM</name>
<keyword evidence="4" id="KW-1185">Reference proteome</keyword>
<comment type="similarity">
    <text evidence="1 2">Belongs to the MEMO1 family.</text>
</comment>
<dbReference type="NCBIfam" id="TIGR04336">
    <property type="entry name" value="AmmeMemoSam_B"/>
    <property type="match status" value="1"/>
</dbReference>
<dbReference type="STRING" id="1821621.A8C75_12760"/>
<sequence>MNVRQAAVSGTFYPADKAELGTLVQRLLDNAVGEQNPGKVPRALIVPHAGLIYSGAVAASAFCLLRDAGQSFRRVLLLGPNHRVPLRAMAVPAVSGFACPLGVMTLDAAALRGWVDNGWVEYNDEAHRLEHCLEVQLPFLLRLNPDWQLLPVIVGQVVPEAIAALVGVGLDNPDTLVIVSSDLSHYHSYAVAQRLDQATTHHIEQLDPALHSDQACGCVAVNGLLRAAALRGLGARCIDLRNSGDTAGSRDSVVGYGAYVIA</sequence>
<evidence type="ECO:0000256" key="1">
    <source>
        <dbReference type="ARBA" id="ARBA00006315"/>
    </source>
</evidence>